<reference evidence="3" key="1">
    <citation type="submission" date="2015-07" db="EMBL/GenBank/DDBJ databases">
        <title>Genome sequencing of Sunxiuqinia dokdonensis strain SK.</title>
        <authorList>
            <person name="Ahn S."/>
            <person name="Kim B.-C."/>
        </authorList>
    </citation>
    <scope>NUCLEOTIDE SEQUENCE [LARGE SCALE GENOMIC DNA]</scope>
    <source>
        <strain evidence="3">SK</strain>
    </source>
</reference>
<dbReference type="AlphaFoldDB" id="A0A0L8V9F3"/>
<gene>
    <name evidence="2" type="ORF">NC99_23590</name>
</gene>
<sequence>MKKLAEQKGGKCLTKEYTNSKAKMRWQCQNGHQWYATAFSIKNRKSWCPECYRNNLKTVRKIKTWTTI</sequence>
<keyword evidence="3" id="KW-1185">Reference proteome</keyword>
<evidence type="ECO:0000313" key="3">
    <source>
        <dbReference type="Proteomes" id="UP000036958"/>
    </source>
</evidence>
<evidence type="ECO:0000313" key="2">
    <source>
        <dbReference type="EMBL" id="KOH44812.1"/>
    </source>
</evidence>
<proteinExistence type="predicted"/>
<dbReference type="STRING" id="1409788.NC99_23590"/>
<feature type="domain" description="Treble clef zinc finger" evidence="1">
    <location>
        <begin position="18"/>
        <end position="53"/>
    </location>
</feature>
<dbReference type="InterPro" id="IPR025487">
    <property type="entry name" value="DUF4379"/>
</dbReference>
<accession>A0A0L8V9F3</accession>
<protein>
    <recommendedName>
        <fullName evidence="1">Treble clef zinc finger domain-containing protein</fullName>
    </recommendedName>
</protein>
<name>A0A0L8V9F3_9BACT</name>
<organism evidence="2 3">
    <name type="scientific">Sunxiuqinia dokdonensis</name>
    <dbReference type="NCBI Taxonomy" id="1409788"/>
    <lineage>
        <taxon>Bacteria</taxon>
        <taxon>Pseudomonadati</taxon>
        <taxon>Bacteroidota</taxon>
        <taxon>Bacteroidia</taxon>
        <taxon>Marinilabiliales</taxon>
        <taxon>Prolixibacteraceae</taxon>
        <taxon>Sunxiuqinia</taxon>
    </lineage>
</organism>
<dbReference type="Pfam" id="PF14311">
    <property type="entry name" value="DUF4379"/>
    <property type="match status" value="1"/>
</dbReference>
<comment type="caution">
    <text evidence="2">The sequence shown here is derived from an EMBL/GenBank/DDBJ whole genome shotgun (WGS) entry which is preliminary data.</text>
</comment>
<evidence type="ECO:0000259" key="1">
    <source>
        <dbReference type="Pfam" id="PF14311"/>
    </source>
</evidence>
<dbReference type="Proteomes" id="UP000036958">
    <property type="component" value="Unassembled WGS sequence"/>
</dbReference>
<dbReference type="EMBL" id="LGIA01000152">
    <property type="protein sequence ID" value="KOH44812.1"/>
    <property type="molecule type" value="Genomic_DNA"/>
</dbReference>